<dbReference type="InterPro" id="IPR011545">
    <property type="entry name" value="DEAD/DEAH_box_helicase_dom"/>
</dbReference>
<keyword evidence="11" id="KW-0539">Nucleus</keyword>
<feature type="region of interest" description="Disordered" evidence="14">
    <location>
        <begin position="831"/>
        <end position="955"/>
    </location>
</feature>
<dbReference type="InterPro" id="IPR012541">
    <property type="entry name" value="DBP10_C"/>
</dbReference>
<dbReference type="InterPro" id="IPR000629">
    <property type="entry name" value="RNA-helicase_DEAD-box_CS"/>
</dbReference>
<dbReference type="SMART" id="SM00487">
    <property type="entry name" value="DEXDc"/>
    <property type="match status" value="1"/>
</dbReference>
<evidence type="ECO:0000256" key="12">
    <source>
        <dbReference type="ARBA" id="ARBA00047984"/>
    </source>
</evidence>
<evidence type="ECO:0000313" key="19">
    <source>
        <dbReference type="Proteomes" id="UP000007148"/>
    </source>
</evidence>
<dbReference type="GO" id="GO:0003724">
    <property type="term" value="F:RNA helicase activity"/>
    <property type="evidence" value="ECO:0007669"/>
    <property type="project" value="UniProtKB-EC"/>
</dbReference>
<dbReference type="EC" id="3.6.4.13" evidence="4"/>
<evidence type="ECO:0000256" key="14">
    <source>
        <dbReference type="SAM" id="MobiDB-lite"/>
    </source>
</evidence>
<dbReference type="PANTHER" id="PTHR47959:SF8">
    <property type="entry name" value="RNA HELICASE"/>
    <property type="match status" value="1"/>
</dbReference>
<evidence type="ECO:0000256" key="6">
    <source>
        <dbReference type="ARBA" id="ARBA00022741"/>
    </source>
</evidence>
<organism evidence="18 19">
    <name type="scientific">Serendipita indica (strain DSM 11827)</name>
    <name type="common">Root endophyte fungus</name>
    <name type="synonym">Piriformospora indica</name>
    <dbReference type="NCBI Taxonomy" id="1109443"/>
    <lineage>
        <taxon>Eukaryota</taxon>
        <taxon>Fungi</taxon>
        <taxon>Dikarya</taxon>
        <taxon>Basidiomycota</taxon>
        <taxon>Agaricomycotina</taxon>
        <taxon>Agaricomycetes</taxon>
        <taxon>Sebacinales</taxon>
        <taxon>Serendipitaceae</taxon>
        <taxon>Serendipita</taxon>
    </lineage>
</organism>
<feature type="compositionally biased region" description="Basic and acidic residues" evidence="14">
    <location>
        <begin position="7"/>
        <end position="16"/>
    </location>
</feature>
<dbReference type="GO" id="GO:0005829">
    <property type="term" value="C:cytosol"/>
    <property type="evidence" value="ECO:0007669"/>
    <property type="project" value="TreeGrafter"/>
</dbReference>
<comment type="catalytic activity">
    <reaction evidence="12">
        <text>ATP + H2O = ADP + phosphate + H(+)</text>
        <dbReference type="Rhea" id="RHEA:13065"/>
        <dbReference type="ChEBI" id="CHEBI:15377"/>
        <dbReference type="ChEBI" id="CHEBI:15378"/>
        <dbReference type="ChEBI" id="CHEBI:30616"/>
        <dbReference type="ChEBI" id="CHEBI:43474"/>
        <dbReference type="ChEBI" id="CHEBI:456216"/>
        <dbReference type="EC" id="3.6.4.13"/>
    </reaction>
</comment>
<keyword evidence="8 18" id="KW-0347">Helicase</keyword>
<dbReference type="Proteomes" id="UP000007148">
    <property type="component" value="Unassembled WGS sequence"/>
</dbReference>
<dbReference type="PROSITE" id="PS51195">
    <property type="entry name" value="Q_MOTIF"/>
    <property type="match status" value="1"/>
</dbReference>
<dbReference type="Gene3D" id="3.40.50.300">
    <property type="entry name" value="P-loop containing nucleotide triphosphate hydrolases"/>
    <property type="match status" value="2"/>
</dbReference>
<dbReference type="AlphaFoldDB" id="G4TP20"/>
<dbReference type="InterPro" id="IPR014014">
    <property type="entry name" value="RNA_helicase_DEAD_Q_motif"/>
</dbReference>
<dbReference type="eggNOG" id="KOG0337">
    <property type="taxonomic scope" value="Eukaryota"/>
</dbReference>
<dbReference type="GO" id="GO:0005730">
    <property type="term" value="C:nucleolus"/>
    <property type="evidence" value="ECO:0007669"/>
    <property type="project" value="UniProtKB-SubCell"/>
</dbReference>
<evidence type="ECO:0000256" key="2">
    <source>
        <dbReference type="ARBA" id="ARBA00004123"/>
    </source>
</evidence>
<evidence type="ECO:0000256" key="9">
    <source>
        <dbReference type="ARBA" id="ARBA00022840"/>
    </source>
</evidence>
<feature type="domain" description="Helicase ATP-binding" evidence="15">
    <location>
        <begin position="118"/>
        <end position="313"/>
    </location>
</feature>
<sequence length="955" mass="105282">MAPTKRKRDEEQKDVEMESASSASEAETNSDEGELVLASEDDDDDENEFIQQSIAKRNIKDGAELLKKTSTVKGKGKAKNELGGGSFQSMGLHPSLLRALTLRGYRTPTPIQRSSIPTLLSNPPRDLVGMARTGSGKTLAYMIPLLQRLGGRHSGVYGARALILVPSRELAVQVLKVGRELSRGWREAGDQEHAGERDESGPSTSANALRWALVVGGEGLDEQFETMANNPDVIIATPGRLLHLLVEMSLNLSTIQYLVFDEADRLFELGFSTHLTSILEKLPSSRQTLLFSATLPKSLVEFAKAGLREPKLVRLDSETKISADLRMAFWSVREGEKDAALLCLLREVIGVPLKKDLEQRGAERDKSTGKRAKNSTAGAGAAILAPHQTIVFVSTQHHVAYISALLTLAGYAVSSIHGTLTQAARTSALGQFLDHKTSVLVTTDVAARGIDIPILENVVNYDFPVGNRVFVHRVGRTARMGRKGWAWSFVARDEVPYVLDLQLFLGRPLVDKVSSLTESAFVDSLVLGPFPRDALDQEMEYIRGLDDTNYELTTMRGVMQRGTKMYNRTKGKASPVSYSRAKEFISNGKWGFVNSDAVHPAWKLRSIRERGTPEQKSGSTLVEPTKTRESLLESLARFKPSETVFEIGTRGKTAGALLMKERRRALSKAASRVPLPLVNSHQAAAESSGDEGEGVQDVEMADERDIESAFGPSTTMSKSKASKRTSFKDEDFYMSHYQKDADTERGYSLRDGASFAEQAAQATFDLTTDVGAQEAARRQSQLKWDRKKKKFVKGDGAGADNVKMIKTEGGTKLPVTYKSGRYDEWIKGKGRGREIRIGETENPSATRSSMGGKRWKHSKVSDAKPLDKLAINYERKMRVMKKQAQTSDAQDRGDAKGKAKGKPGKGQLGGRWKGKSSQKVKNELKTVDQIRKQRNLIQRRKEKNARASRKGKGKR</sequence>
<feature type="domain" description="DEAD-box RNA helicase Q" evidence="17">
    <location>
        <begin position="85"/>
        <end position="113"/>
    </location>
</feature>
<dbReference type="InterPro" id="IPR014001">
    <property type="entry name" value="Helicase_ATP-bd"/>
</dbReference>
<evidence type="ECO:0000259" key="15">
    <source>
        <dbReference type="PROSITE" id="PS51192"/>
    </source>
</evidence>
<evidence type="ECO:0000256" key="10">
    <source>
        <dbReference type="ARBA" id="ARBA00022884"/>
    </source>
</evidence>
<feature type="compositionally biased region" description="Low complexity" evidence="14">
    <location>
        <begin position="18"/>
        <end position="27"/>
    </location>
</feature>
<evidence type="ECO:0000256" key="11">
    <source>
        <dbReference type="ARBA" id="ARBA00023242"/>
    </source>
</evidence>
<keyword evidence="19" id="KW-1185">Reference proteome</keyword>
<comment type="subcellular location">
    <subcellularLocation>
        <location evidence="2">Nucleus</location>
    </subcellularLocation>
</comment>
<evidence type="ECO:0000259" key="16">
    <source>
        <dbReference type="PROSITE" id="PS51194"/>
    </source>
</evidence>
<dbReference type="EMBL" id="CAFZ01000200">
    <property type="protein sequence ID" value="CCA73067.1"/>
    <property type="molecule type" value="Genomic_DNA"/>
</dbReference>
<dbReference type="Pfam" id="PF00271">
    <property type="entry name" value="Helicase_C"/>
    <property type="match status" value="1"/>
</dbReference>
<gene>
    <name evidence="18" type="ORF">PIIN_07022</name>
</gene>
<keyword evidence="7" id="KW-0378">Hydrolase</keyword>
<dbReference type="SMART" id="SM01123">
    <property type="entry name" value="DBP10CT"/>
    <property type="match status" value="1"/>
</dbReference>
<dbReference type="SUPFAM" id="SSF52540">
    <property type="entry name" value="P-loop containing nucleoside triphosphate hydrolases"/>
    <property type="match status" value="2"/>
</dbReference>
<accession>G4TP20</accession>
<dbReference type="CDD" id="cd18787">
    <property type="entry name" value="SF2_C_DEAD"/>
    <property type="match status" value="1"/>
</dbReference>
<evidence type="ECO:0000256" key="8">
    <source>
        <dbReference type="ARBA" id="ARBA00022806"/>
    </source>
</evidence>
<name>G4TP20_SERID</name>
<dbReference type="Pfam" id="PF00270">
    <property type="entry name" value="DEAD"/>
    <property type="match status" value="1"/>
</dbReference>
<dbReference type="Pfam" id="PF08147">
    <property type="entry name" value="DBP10CT"/>
    <property type="match status" value="1"/>
</dbReference>
<reference evidence="18 19" key="1">
    <citation type="journal article" date="2011" name="PLoS Pathog.">
        <title>Endophytic Life Strategies Decoded by Genome and Transcriptome Analyses of the Mutualistic Root Symbiont Piriformospora indica.</title>
        <authorList>
            <person name="Zuccaro A."/>
            <person name="Lahrmann U."/>
            <person name="Guldener U."/>
            <person name="Langen G."/>
            <person name="Pfiffi S."/>
            <person name="Biedenkopf D."/>
            <person name="Wong P."/>
            <person name="Samans B."/>
            <person name="Grimm C."/>
            <person name="Basiewicz M."/>
            <person name="Murat C."/>
            <person name="Martin F."/>
            <person name="Kogel K.H."/>
        </authorList>
    </citation>
    <scope>NUCLEOTIDE SEQUENCE [LARGE SCALE GENOMIC DNA]</scope>
    <source>
        <strain evidence="18 19">DSM 11827</strain>
    </source>
</reference>
<dbReference type="PROSITE" id="PS51192">
    <property type="entry name" value="HELICASE_ATP_BIND_1"/>
    <property type="match status" value="1"/>
</dbReference>
<dbReference type="InParanoid" id="G4TP20"/>
<keyword evidence="9" id="KW-0067">ATP-binding</keyword>
<dbReference type="GO" id="GO:0005524">
    <property type="term" value="F:ATP binding"/>
    <property type="evidence" value="ECO:0007669"/>
    <property type="project" value="UniProtKB-KW"/>
</dbReference>
<dbReference type="InterPro" id="IPR001650">
    <property type="entry name" value="Helicase_C-like"/>
</dbReference>
<evidence type="ECO:0000256" key="7">
    <source>
        <dbReference type="ARBA" id="ARBA00022801"/>
    </source>
</evidence>
<keyword evidence="6" id="KW-0547">Nucleotide-binding</keyword>
<dbReference type="GO" id="GO:0042254">
    <property type="term" value="P:ribosome biogenesis"/>
    <property type="evidence" value="ECO:0007669"/>
    <property type="project" value="UniProtKB-KW"/>
</dbReference>
<dbReference type="GO" id="GO:0010467">
    <property type="term" value="P:gene expression"/>
    <property type="evidence" value="ECO:0007669"/>
    <property type="project" value="UniProtKB-ARBA"/>
</dbReference>
<dbReference type="InterPro" id="IPR050079">
    <property type="entry name" value="DEAD_box_RNA_helicase"/>
</dbReference>
<feature type="compositionally biased region" description="Basic and acidic residues" evidence="14">
    <location>
        <begin position="859"/>
        <end position="877"/>
    </location>
</feature>
<comment type="similarity">
    <text evidence="3">Belongs to the DEAD box helicase family. DDX54/DBP10 subfamily.</text>
</comment>
<feature type="compositionally biased region" description="Basic residues" evidence="14">
    <location>
        <begin position="932"/>
        <end position="955"/>
    </location>
</feature>
<comment type="caution">
    <text evidence="18">The sequence shown here is derived from an EMBL/GenBank/DDBJ whole genome shotgun (WGS) entry which is preliminary data.</text>
</comment>
<protein>
    <recommendedName>
        <fullName evidence="4">RNA helicase</fullName>
        <ecNumber evidence="4">3.6.4.13</ecNumber>
    </recommendedName>
</protein>
<feature type="compositionally biased region" description="Basic and acidic residues" evidence="14">
    <location>
        <begin position="920"/>
        <end position="931"/>
    </location>
</feature>
<keyword evidence="5" id="KW-0690">Ribosome biogenesis</keyword>
<comment type="function">
    <text evidence="1">ATP-binding RNA helicase involved in the biogenesis of 60S ribosomal subunits and is required for the normal formation of 25S and 5.8S rRNAs.</text>
</comment>
<keyword evidence="10" id="KW-0694">RNA-binding</keyword>
<dbReference type="PROSITE" id="PS00039">
    <property type="entry name" value="DEAD_ATP_HELICASE"/>
    <property type="match status" value="1"/>
</dbReference>
<feature type="domain" description="Helicase C-terminal" evidence="16">
    <location>
        <begin position="356"/>
        <end position="521"/>
    </location>
</feature>
<dbReference type="GO" id="GO:0016887">
    <property type="term" value="F:ATP hydrolysis activity"/>
    <property type="evidence" value="ECO:0007669"/>
    <property type="project" value="RHEA"/>
</dbReference>
<feature type="short sequence motif" description="Q motif" evidence="13">
    <location>
        <begin position="85"/>
        <end position="113"/>
    </location>
</feature>
<dbReference type="OMA" id="EDQFGMM"/>
<dbReference type="FunCoup" id="G4TP20">
    <property type="interactions" value="708"/>
</dbReference>
<dbReference type="SMART" id="SM00490">
    <property type="entry name" value="HELICc"/>
    <property type="match status" value="1"/>
</dbReference>
<dbReference type="InterPro" id="IPR027417">
    <property type="entry name" value="P-loop_NTPase"/>
</dbReference>
<dbReference type="PROSITE" id="PS51194">
    <property type="entry name" value="HELICASE_CTER"/>
    <property type="match status" value="1"/>
</dbReference>
<feature type="region of interest" description="Disordered" evidence="14">
    <location>
        <begin position="1"/>
        <end position="46"/>
    </location>
</feature>
<dbReference type="OrthoDB" id="10261375at2759"/>
<feature type="compositionally biased region" description="Acidic residues" evidence="14">
    <location>
        <begin position="28"/>
        <end position="46"/>
    </location>
</feature>
<dbReference type="STRING" id="1109443.G4TP20"/>
<dbReference type="GO" id="GO:0003723">
    <property type="term" value="F:RNA binding"/>
    <property type="evidence" value="ECO:0007669"/>
    <property type="project" value="UniProtKB-KW"/>
</dbReference>
<proteinExistence type="inferred from homology"/>
<dbReference type="HOGENOM" id="CLU_003041_5_2_1"/>
<evidence type="ECO:0000256" key="3">
    <source>
        <dbReference type="ARBA" id="ARBA00010379"/>
    </source>
</evidence>
<evidence type="ECO:0000313" key="18">
    <source>
        <dbReference type="EMBL" id="CCA73067.1"/>
    </source>
</evidence>
<evidence type="ECO:0000256" key="5">
    <source>
        <dbReference type="ARBA" id="ARBA00022517"/>
    </source>
</evidence>
<evidence type="ECO:0000259" key="17">
    <source>
        <dbReference type="PROSITE" id="PS51195"/>
    </source>
</evidence>
<evidence type="ECO:0000256" key="1">
    <source>
        <dbReference type="ARBA" id="ARBA00003706"/>
    </source>
</evidence>
<dbReference type="PANTHER" id="PTHR47959">
    <property type="entry name" value="ATP-DEPENDENT RNA HELICASE RHLE-RELATED"/>
    <property type="match status" value="1"/>
</dbReference>
<evidence type="ECO:0000256" key="13">
    <source>
        <dbReference type="PROSITE-ProRule" id="PRU00552"/>
    </source>
</evidence>
<evidence type="ECO:0000256" key="4">
    <source>
        <dbReference type="ARBA" id="ARBA00012552"/>
    </source>
</evidence>